<dbReference type="FunFam" id="2.60.120.590:FF:000013">
    <property type="entry name" value="2-oxoglutarate-dependent dioxygenase family protein"/>
    <property type="match status" value="1"/>
</dbReference>
<accession>A0A8T2AU92</accession>
<evidence type="ECO:0000313" key="18">
    <source>
        <dbReference type="Proteomes" id="UP000694240"/>
    </source>
</evidence>
<keyword evidence="8" id="KW-0560">Oxidoreductase</keyword>
<feature type="region of interest" description="Disordered" evidence="15">
    <location>
        <begin position="92"/>
        <end position="123"/>
    </location>
</feature>
<comment type="caution">
    <text evidence="17">The sequence shown here is derived from an EMBL/GenBank/DDBJ whole genome shotgun (WGS) entry which is preliminary data.</text>
</comment>
<feature type="binding site" evidence="14">
    <location>
        <position position="404"/>
    </location>
    <ligand>
        <name>Fe cation</name>
        <dbReference type="ChEBI" id="CHEBI:24875"/>
        <note>catalytic</note>
    </ligand>
</feature>
<feature type="compositionally biased region" description="Polar residues" evidence="15">
    <location>
        <begin position="201"/>
        <end position="210"/>
    </location>
</feature>
<dbReference type="GO" id="GO:0005634">
    <property type="term" value="C:nucleus"/>
    <property type="evidence" value="ECO:0007669"/>
    <property type="project" value="UniProtKB-SubCell"/>
</dbReference>
<protein>
    <recommendedName>
        <fullName evidence="13">DNA N(6)-methyladenine demethylase</fullName>
        <ecNumber evidence="13">1.14.11.51</ecNumber>
    </recommendedName>
</protein>
<evidence type="ECO:0000256" key="3">
    <source>
        <dbReference type="ARBA" id="ARBA00007879"/>
    </source>
</evidence>
<feature type="domain" description="Alpha-ketoglutarate-dependent dioxygenase AlkB-like" evidence="16">
    <location>
        <begin position="249"/>
        <end position="377"/>
    </location>
</feature>
<evidence type="ECO:0000256" key="2">
    <source>
        <dbReference type="ARBA" id="ARBA00004496"/>
    </source>
</evidence>
<evidence type="ECO:0000256" key="9">
    <source>
        <dbReference type="ARBA" id="ARBA00023004"/>
    </source>
</evidence>
<dbReference type="GO" id="GO:0005737">
    <property type="term" value="C:cytoplasm"/>
    <property type="evidence" value="ECO:0007669"/>
    <property type="project" value="UniProtKB-SubCell"/>
</dbReference>
<keyword evidence="7 17" id="KW-0223">Dioxygenase</keyword>
<feature type="domain" description="Alpha-ketoglutarate-dependent dioxygenase AlkB-like" evidence="16">
    <location>
        <begin position="403"/>
        <end position="492"/>
    </location>
</feature>
<proteinExistence type="inferred from homology"/>
<keyword evidence="4" id="KW-0963">Cytoplasm</keyword>
<dbReference type="EMBL" id="JAEFBK010000008">
    <property type="protein sequence ID" value="KAG7577199.1"/>
    <property type="molecule type" value="Genomic_DNA"/>
</dbReference>
<evidence type="ECO:0000256" key="12">
    <source>
        <dbReference type="ARBA" id="ARBA00052047"/>
    </source>
</evidence>
<evidence type="ECO:0000256" key="10">
    <source>
        <dbReference type="ARBA" id="ARBA00023204"/>
    </source>
</evidence>
<keyword evidence="11" id="KW-0539">Nucleus</keyword>
<comment type="subcellular location">
    <subcellularLocation>
        <location evidence="2">Cytoplasm</location>
    </subcellularLocation>
    <subcellularLocation>
        <location evidence="1">Nucleus</location>
    </subcellularLocation>
</comment>
<keyword evidence="6" id="KW-0227">DNA damage</keyword>
<dbReference type="Proteomes" id="UP000694240">
    <property type="component" value="Chromosome 8"/>
</dbReference>
<dbReference type="PANTHER" id="PTHR16557:SF2">
    <property type="entry name" value="NUCLEIC ACID DIOXYGENASE ALKBH1"/>
    <property type="match status" value="1"/>
</dbReference>
<reference evidence="17 18" key="1">
    <citation type="submission" date="2020-12" db="EMBL/GenBank/DDBJ databases">
        <title>Concerted genomic and epigenomic changes stabilize Arabidopsis allopolyploids.</title>
        <authorList>
            <person name="Chen Z."/>
        </authorList>
    </citation>
    <scope>NUCLEOTIDE SEQUENCE [LARGE SCALE GENOMIC DNA]</scope>
    <source>
        <strain evidence="17">Allo738</strain>
        <tissue evidence="17">Leaf</tissue>
    </source>
</reference>
<evidence type="ECO:0000256" key="14">
    <source>
        <dbReference type="PIRSR" id="PIRSR604574-2"/>
    </source>
</evidence>
<feature type="compositionally biased region" description="Basic and acidic residues" evidence="15">
    <location>
        <begin position="186"/>
        <end position="199"/>
    </location>
</feature>
<dbReference type="GO" id="GO:0035515">
    <property type="term" value="F:oxidative RNA demethylase activity"/>
    <property type="evidence" value="ECO:0007669"/>
    <property type="project" value="TreeGrafter"/>
</dbReference>
<organism evidence="17 18">
    <name type="scientific">Arabidopsis thaliana x Arabidopsis arenosa</name>
    <dbReference type="NCBI Taxonomy" id="1240361"/>
    <lineage>
        <taxon>Eukaryota</taxon>
        <taxon>Viridiplantae</taxon>
        <taxon>Streptophyta</taxon>
        <taxon>Embryophyta</taxon>
        <taxon>Tracheophyta</taxon>
        <taxon>Spermatophyta</taxon>
        <taxon>Magnoliopsida</taxon>
        <taxon>eudicotyledons</taxon>
        <taxon>Gunneridae</taxon>
        <taxon>Pentapetalae</taxon>
        <taxon>rosids</taxon>
        <taxon>malvids</taxon>
        <taxon>Brassicales</taxon>
        <taxon>Brassicaceae</taxon>
        <taxon>Camelineae</taxon>
        <taxon>Arabidopsis</taxon>
    </lineage>
</organism>
<evidence type="ECO:0000256" key="1">
    <source>
        <dbReference type="ARBA" id="ARBA00004123"/>
    </source>
</evidence>
<dbReference type="EC" id="1.14.11.51" evidence="13"/>
<dbReference type="AlphaFoldDB" id="A0A8T2AU92"/>
<comment type="cofactor">
    <cofactor evidence="14">
        <name>Fe(2+)</name>
        <dbReference type="ChEBI" id="CHEBI:29033"/>
    </cofactor>
    <text evidence="14">Binds 1 Fe(2+) ion per subunit.</text>
</comment>
<evidence type="ECO:0000256" key="13">
    <source>
        <dbReference type="ARBA" id="ARBA00066586"/>
    </source>
</evidence>
<dbReference type="GO" id="GO:0141131">
    <property type="term" value="F:DNA N6-methyladenine demethylase activity"/>
    <property type="evidence" value="ECO:0007669"/>
    <property type="project" value="UniProtKB-EC"/>
</dbReference>
<evidence type="ECO:0000256" key="6">
    <source>
        <dbReference type="ARBA" id="ARBA00022763"/>
    </source>
</evidence>
<comment type="similarity">
    <text evidence="3">Belongs to the alkB family.</text>
</comment>
<keyword evidence="18" id="KW-1185">Reference proteome</keyword>
<evidence type="ECO:0000256" key="4">
    <source>
        <dbReference type="ARBA" id="ARBA00022490"/>
    </source>
</evidence>
<sequence>MNHGEAWSSGGRRGSRGRSQPSGQWVIRQKSETPVTVDKSLDESSGNRGRGSRGRGGSRTSCSPRNSYGRGNDEQSPVQVYVNKSNVGFVEKGVQQNRKSQDYLIGSTKQPDDGAAGLNSSGDNKAVLQSKSTNVSGGLFVSGECEAKGVKEGAKMHCDVLNRMKDVTLSCQESVSPTSDKKVELSIVEDHKSAPKADRAGNSSKESSSSPFDIFLQKAVMGLKPSILELSREKRKAAKGYTGSVIRPGMVLLKNYLSINDQVMIVNKCLQLGLGEGGFYQPGYRDEAKLHLKMMCLGKNWDPETCRYGEIRPIDGSTPPKIPAEFNQFVEKAVKESQSLAASNSKETKGVDGIPFMLPDICIVNFYTSTGRLGLHQVSISNHLLDIMKLRGCIMSFKSLMFQDKDESENSIRKGLPVVSFSIGDSAEFLYGDQRDEDKAETLILESGDVLLFGGKSRSVFHGVRSIRKDTAPKALSQETSLRPGRLNLTFRQY</sequence>
<feature type="binding site" evidence="14">
    <location>
        <position position="462"/>
    </location>
    <ligand>
        <name>Fe cation</name>
        <dbReference type="ChEBI" id="CHEBI:24875"/>
        <note>catalytic</note>
    </ligand>
</feature>
<evidence type="ECO:0000256" key="7">
    <source>
        <dbReference type="ARBA" id="ARBA00022964"/>
    </source>
</evidence>
<evidence type="ECO:0000259" key="16">
    <source>
        <dbReference type="Pfam" id="PF13532"/>
    </source>
</evidence>
<dbReference type="GO" id="GO:0006281">
    <property type="term" value="P:DNA repair"/>
    <property type="evidence" value="ECO:0007669"/>
    <property type="project" value="UniProtKB-KW"/>
</dbReference>
<feature type="region of interest" description="Disordered" evidence="15">
    <location>
        <begin position="186"/>
        <end position="210"/>
    </location>
</feature>
<keyword evidence="9 14" id="KW-0408">Iron</keyword>
<dbReference type="GO" id="GO:0035513">
    <property type="term" value="P:oxidative RNA demethylation"/>
    <property type="evidence" value="ECO:0007669"/>
    <property type="project" value="TreeGrafter"/>
</dbReference>
<dbReference type="GO" id="GO:0035516">
    <property type="term" value="F:broad specificity oxidative DNA demethylase activity"/>
    <property type="evidence" value="ECO:0007669"/>
    <property type="project" value="TreeGrafter"/>
</dbReference>
<evidence type="ECO:0000256" key="5">
    <source>
        <dbReference type="ARBA" id="ARBA00022723"/>
    </source>
</evidence>
<dbReference type="InterPro" id="IPR004574">
    <property type="entry name" value="Alkb"/>
</dbReference>
<dbReference type="PANTHER" id="PTHR16557">
    <property type="entry name" value="ALKYLATED DNA REPAIR PROTEIN ALKB-RELATED"/>
    <property type="match status" value="1"/>
</dbReference>
<evidence type="ECO:0000313" key="17">
    <source>
        <dbReference type="EMBL" id="KAG7577199.1"/>
    </source>
</evidence>
<comment type="catalytic activity">
    <reaction evidence="12">
        <text>an N(6)-methyl-2'-deoxyadenosine in DNA + 2-oxoglutarate + O2 = a 2'-deoxyadenosine in DNA + formaldehyde + succinate + CO2</text>
        <dbReference type="Rhea" id="RHEA:49524"/>
        <dbReference type="Rhea" id="RHEA-COMP:12418"/>
        <dbReference type="Rhea" id="RHEA-COMP:12419"/>
        <dbReference type="ChEBI" id="CHEBI:15379"/>
        <dbReference type="ChEBI" id="CHEBI:16526"/>
        <dbReference type="ChEBI" id="CHEBI:16810"/>
        <dbReference type="ChEBI" id="CHEBI:16842"/>
        <dbReference type="ChEBI" id="CHEBI:30031"/>
        <dbReference type="ChEBI" id="CHEBI:90615"/>
        <dbReference type="ChEBI" id="CHEBI:90616"/>
        <dbReference type="EC" id="1.14.11.51"/>
    </reaction>
    <physiologicalReaction direction="left-to-right" evidence="12">
        <dbReference type="Rhea" id="RHEA:49525"/>
    </physiologicalReaction>
</comment>
<name>A0A8T2AU92_9BRAS</name>
<evidence type="ECO:0000256" key="11">
    <source>
        <dbReference type="ARBA" id="ARBA00023242"/>
    </source>
</evidence>
<evidence type="ECO:0000256" key="15">
    <source>
        <dbReference type="SAM" id="MobiDB-lite"/>
    </source>
</evidence>
<keyword evidence="5 14" id="KW-0479">Metal-binding</keyword>
<dbReference type="GO" id="GO:0008198">
    <property type="term" value="F:ferrous iron binding"/>
    <property type="evidence" value="ECO:0007669"/>
    <property type="project" value="TreeGrafter"/>
</dbReference>
<dbReference type="InterPro" id="IPR027450">
    <property type="entry name" value="AlkB-like"/>
</dbReference>
<dbReference type="Pfam" id="PF13532">
    <property type="entry name" value="2OG-FeII_Oxy_2"/>
    <property type="match status" value="2"/>
</dbReference>
<feature type="region of interest" description="Disordered" evidence="15">
    <location>
        <begin position="1"/>
        <end position="80"/>
    </location>
</feature>
<gene>
    <name evidence="17" type="ORF">ISN45_Aa03g014950</name>
</gene>
<keyword evidence="10" id="KW-0234">DNA repair</keyword>
<evidence type="ECO:0000256" key="8">
    <source>
        <dbReference type="ARBA" id="ARBA00023002"/>
    </source>
</evidence>